<dbReference type="FunFam" id="3.40.50.300:FF:000133">
    <property type="entry name" value="Spermidine/putrescine import ATP-binding protein PotA"/>
    <property type="match status" value="1"/>
</dbReference>
<keyword evidence="6" id="KW-0472">Membrane</keyword>
<evidence type="ECO:0000256" key="4">
    <source>
        <dbReference type="ARBA" id="ARBA00022840"/>
    </source>
</evidence>
<dbReference type="InterPro" id="IPR050093">
    <property type="entry name" value="ABC_SmlMolc_Importer"/>
</dbReference>
<feature type="region of interest" description="Disordered" evidence="7">
    <location>
        <begin position="352"/>
        <end position="373"/>
    </location>
</feature>
<dbReference type="PANTHER" id="PTHR42781:SF4">
    <property type="entry name" value="SPERMIDINE_PUTRESCINE IMPORT ATP-BINDING PROTEIN POTA"/>
    <property type="match status" value="1"/>
</dbReference>
<gene>
    <name evidence="9" type="ORF">UFOPK3547_00049</name>
</gene>
<keyword evidence="2" id="KW-1003">Cell membrane</keyword>
<feature type="domain" description="ABC transporter" evidence="8">
    <location>
        <begin position="6"/>
        <end position="236"/>
    </location>
</feature>
<keyword evidence="5" id="KW-1278">Translocase</keyword>
<dbReference type="Pfam" id="PF08402">
    <property type="entry name" value="TOBE_2"/>
    <property type="match status" value="1"/>
</dbReference>
<evidence type="ECO:0000256" key="7">
    <source>
        <dbReference type="SAM" id="MobiDB-lite"/>
    </source>
</evidence>
<evidence type="ECO:0000256" key="1">
    <source>
        <dbReference type="ARBA" id="ARBA00022448"/>
    </source>
</evidence>
<dbReference type="Gene3D" id="3.40.50.300">
    <property type="entry name" value="P-loop containing nucleotide triphosphate hydrolases"/>
    <property type="match status" value="1"/>
</dbReference>
<dbReference type="AlphaFoldDB" id="A0A6J5YUH2"/>
<evidence type="ECO:0000256" key="3">
    <source>
        <dbReference type="ARBA" id="ARBA00022741"/>
    </source>
</evidence>
<dbReference type="InterPro" id="IPR003593">
    <property type="entry name" value="AAA+_ATPase"/>
</dbReference>
<dbReference type="InterPro" id="IPR027417">
    <property type="entry name" value="P-loop_NTPase"/>
</dbReference>
<evidence type="ECO:0000256" key="2">
    <source>
        <dbReference type="ARBA" id="ARBA00022475"/>
    </source>
</evidence>
<keyword evidence="1" id="KW-0813">Transport</keyword>
<dbReference type="PROSITE" id="PS00211">
    <property type="entry name" value="ABC_TRANSPORTER_1"/>
    <property type="match status" value="1"/>
</dbReference>
<dbReference type="GO" id="GO:0016887">
    <property type="term" value="F:ATP hydrolysis activity"/>
    <property type="evidence" value="ECO:0007669"/>
    <property type="project" value="InterPro"/>
</dbReference>
<sequence>MSRGDIRLEGLVKRYGDVLAVDGIDLHVPPGEFFTMLGPSGCGKTTTLRMIAGFERPDEGEILLDGSDMSNTPPHKRDVNTVFQSYALFTHMTVEENVAFGLRYRKVSKSEVASRVKKVMEMVQIGELGQRRPSELSGGQQQRVALARALVLEAPVLLLDEPLGALDARLRLDLQVELKRIQEQLEVSFIYVTHDQDEALTMSDRVAVMKGGRIEQCDAPQKLYEEPDTAFVANFLGSANLLSVTARASGAGCELSLGNFTLKSDSAPEQAGVGTAMIRPEYVKLEPQGSDAENRIPGMVEEVVYMGFHQDVRVRLANGDLIRADVPSDGEGEEYEQGNAVSVYLRAANLRVLDDEPSGEPEPADGQPADQQS</sequence>
<evidence type="ECO:0000256" key="6">
    <source>
        <dbReference type="ARBA" id="ARBA00023136"/>
    </source>
</evidence>
<protein>
    <submittedName>
        <fullName evidence="9">Unannotated protein</fullName>
    </submittedName>
</protein>
<dbReference type="SUPFAM" id="SSF50331">
    <property type="entry name" value="MOP-like"/>
    <property type="match status" value="1"/>
</dbReference>
<dbReference type="InterPro" id="IPR005893">
    <property type="entry name" value="PotA-like"/>
</dbReference>
<dbReference type="SUPFAM" id="SSF52540">
    <property type="entry name" value="P-loop containing nucleoside triphosphate hydrolases"/>
    <property type="match status" value="1"/>
</dbReference>
<dbReference type="EMBL" id="CAESAN010000002">
    <property type="protein sequence ID" value="CAB4334155.1"/>
    <property type="molecule type" value="Genomic_DNA"/>
</dbReference>
<dbReference type="Gene3D" id="2.40.50.100">
    <property type="match status" value="1"/>
</dbReference>
<evidence type="ECO:0000256" key="5">
    <source>
        <dbReference type="ARBA" id="ARBA00022967"/>
    </source>
</evidence>
<evidence type="ECO:0000313" key="9">
    <source>
        <dbReference type="EMBL" id="CAB4334155.1"/>
    </source>
</evidence>
<dbReference type="Pfam" id="PF00005">
    <property type="entry name" value="ABC_tran"/>
    <property type="match status" value="1"/>
</dbReference>
<dbReference type="InterPro" id="IPR003439">
    <property type="entry name" value="ABC_transporter-like_ATP-bd"/>
</dbReference>
<evidence type="ECO:0000259" key="8">
    <source>
        <dbReference type="PROSITE" id="PS50893"/>
    </source>
</evidence>
<proteinExistence type="predicted"/>
<dbReference type="InterPro" id="IPR013611">
    <property type="entry name" value="Transp-assoc_OB_typ2"/>
</dbReference>
<dbReference type="PANTHER" id="PTHR42781">
    <property type="entry name" value="SPERMIDINE/PUTRESCINE IMPORT ATP-BINDING PROTEIN POTA"/>
    <property type="match status" value="1"/>
</dbReference>
<accession>A0A6J5YUH2</accession>
<dbReference type="NCBIfam" id="TIGR01187">
    <property type="entry name" value="potA"/>
    <property type="match status" value="1"/>
</dbReference>
<dbReference type="GO" id="GO:0005524">
    <property type="term" value="F:ATP binding"/>
    <property type="evidence" value="ECO:0007669"/>
    <property type="project" value="UniProtKB-KW"/>
</dbReference>
<reference evidence="9" key="1">
    <citation type="submission" date="2020-05" db="EMBL/GenBank/DDBJ databases">
        <authorList>
            <person name="Chiriac C."/>
            <person name="Salcher M."/>
            <person name="Ghai R."/>
            <person name="Kavagutti S V."/>
        </authorList>
    </citation>
    <scope>NUCLEOTIDE SEQUENCE</scope>
</reference>
<dbReference type="PROSITE" id="PS50893">
    <property type="entry name" value="ABC_TRANSPORTER_2"/>
    <property type="match status" value="1"/>
</dbReference>
<dbReference type="InterPro" id="IPR017871">
    <property type="entry name" value="ABC_transporter-like_CS"/>
</dbReference>
<dbReference type="GO" id="GO:0043190">
    <property type="term" value="C:ATP-binding cassette (ABC) transporter complex"/>
    <property type="evidence" value="ECO:0007669"/>
    <property type="project" value="InterPro"/>
</dbReference>
<dbReference type="InterPro" id="IPR008995">
    <property type="entry name" value="Mo/tungstate-bd_C_term_dom"/>
</dbReference>
<keyword evidence="3" id="KW-0547">Nucleotide-binding</keyword>
<name>A0A6J5YUH2_9ZZZZ</name>
<organism evidence="9">
    <name type="scientific">freshwater metagenome</name>
    <dbReference type="NCBI Taxonomy" id="449393"/>
    <lineage>
        <taxon>unclassified sequences</taxon>
        <taxon>metagenomes</taxon>
        <taxon>ecological metagenomes</taxon>
    </lineage>
</organism>
<keyword evidence="4" id="KW-0067">ATP-binding</keyword>
<dbReference type="SMART" id="SM00382">
    <property type="entry name" value="AAA"/>
    <property type="match status" value="1"/>
</dbReference>
<dbReference type="GO" id="GO:0015417">
    <property type="term" value="F:ABC-type polyamine transporter activity"/>
    <property type="evidence" value="ECO:0007669"/>
    <property type="project" value="InterPro"/>
</dbReference>